<evidence type="ECO:0000313" key="9">
    <source>
        <dbReference type="EMBL" id="MEQ4482530.1"/>
    </source>
</evidence>
<dbReference type="CDD" id="cd06261">
    <property type="entry name" value="TM_PBP2"/>
    <property type="match status" value="1"/>
</dbReference>
<evidence type="ECO:0000256" key="7">
    <source>
        <dbReference type="RuleBase" id="RU363032"/>
    </source>
</evidence>
<comment type="subcellular location">
    <subcellularLocation>
        <location evidence="1 7">Cell membrane</location>
        <topology evidence="1 7">Multi-pass membrane protein</topology>
    </subcellularLocation>
</comment>
<feature type="transmembrane region" description="Helical" evidence="7">
    <location>
        <begin position="213"/>
        <end position="234"/>
    </location>
</feature>
<comment type="similarity">
    <text evidence="7">Belongs to the binding-protein-dependent transport system permease family.</text>
</comment>
<dbReference type="InterPro" id="IPR051393">
    <property type="entry name" value="ABC_transporter_permease"/>
</dbReference>
<feature type="transmembrane region" description="Helical" evidence="7">
    <location>
        <begin position="15"/>
        <end position="37"/>
    </location>
</feature>
<keyword evidence="10" id="KW-1185">Reference proteome</keyword>
<evidence type="ECO:0000256" key="6">
    <source>
        <dbReference type="ARBA" id="ARBA00023136"/>
    </source>
</evidence>
<dbReference type="PANTHER" id="PTHR30193">
    <property type="entry name" value="ABC TRANSPORTER PERMEASE PROTEIN"/>
    <property type="match status" value="1"/>
</dbReference>
<feature type="transmembrane region" description="Helical" evidence="7">
    <location>
        <begin position="112"/>
        <end position="132"/>
    </location>
</feature>
<keyword evidence="2 7" id="KW-0813">Transport</keyword>
<evidence type="ECO:0000313" key="10">
    <source>
        <dbReference type="Proteomes" id="UP001493487"/>
    </source>
</evidence>
<feature type="transmembrane region" description="Helical" evidence="7">
    <location>
        <begin position="160"/>
        <end position="181"/>
    </location>
</feature>
<dbReference type="PANTHER" id="PTHR30193:SF1">
    <property type="entry name" value="ABC TRANSPORTER PERMEASE PROTEIN YESP-RELATED"/>
    <property type="match status" value="1"/>
</dbReference>
<sequence length="303" mass="34358">MRVQLTFNRARRDTLTGYLFILPGILGFLIFVAYPLLSSVYFSMTKWSGFDKPTYIGLKNFEYMFHTDPTFWSSIRLTITYAIVSVPLGLVFGLLLAMLLNKKLPAIRFFRTLFYLPVVIPVVATATLWMYMYQPQYGLANNILRLFGIEGVDWLSGDKMALLSLTLIYLWGVGSNMIIFLSGLQSVPADVYEAADIDGASGWLKFSRITLPLLTPILFLQLITGLITAFQTFVQPSILAGDPASPNMSLNLLNLSIYSNAFRGYEFGYAIAQVWILFFIILIFTIIAFGLSKRFVYYENEMK</sequence>
<organism evidence="9 10">
    <name type="scientific">Cohnella silvisoli</name>
    <dbReference type="NCBI Taxonomy" id="2873699"/>
    <lineage>
        <taxon>Bacteria</taxon>
        <taxon>Bacillati</taxon>
        <taxon>Bacillota</taxon>
        <taxon>Bacilli</taxon>
        <taxon>Bacillales</taxon>
        <taxon>Paenibacillaceae</taxon>
        <taxon>Cohnella</taxon>
    </lineage>
</organism>
<keyword evidence="5 7" id="KW-1133">Transmembrane helix</keyword>
<dbReference type="InterPro" id="IPR035906">
    <property type="entry name" value="MetI-like_sf"/>
</dbReference>
<keyword evidence="3" id="KW-1003">Cell membrane</keyword>
<dbReference type="SUPFAM" id="SSF160964">
    <property type="entry name" value="MalF N-terminal region-like"/>
    <property type="match status" value="1"/>
</dbReference>
<gene>
    <name evidence="9" type="ORF">QJS35_09000</name>
</gene>
<dbReference type="Proteomes" id="UP001493487">
    <property type="component" value="Unassembled WGS sequence"/>
</dbReference>
<feature type="transmembrane region" description="Helical" evidence="7">
    <location>
        <begin position="267"/>
        <end position="291"/>
    </location>
</feature>
<name>A0ABV1KRE4_9BACL</name>
<reference evidence="9 10" key="1">
    <citation type="journal article" date="2023" name="Genome Announc.">
        <title>Pan-Genome Analyses of the Genus Cohnella and Proposal of the Novel Species Cohnella silvisoli sp. nov., Isolated from Forest Soil.</title>
        <authorList>
            <person name="Wang C."/>
            <person name="Mao L."/>
            <person name="Bao G."/>
            <person name="Zhu H."/>
        </authorList>
    </citation>
    <scope>NUCLEOTIDE SEQUENCE [LARGE SCALE GENOMIC DNA]</scope>
    <source>
        <strain evidence="9 10">NL03-T5-1</strain>
    </source>
</reference>
<comment type="caution">
    <text evidence="9">The sequence shown here is derived from an EMBL/GenBank/DDBJ whole genome shotgun (WGS) entry which is preliminary data.</text>
</comment>
<dbReference type="RefSeq" id="WP_232187486.1">
    <property type="nucleotide sequence ID" value="NZ_JAIOAP010000013.1"/>
</dbReference>
<proteinExistence type="inferred from homology"/>
<keyword evidence="4 7" id="KW-0812">Transmembrane</keyword>
<feature type="transmembrane region" description="Helical" evidence="7">
    <location>
        <begin position="79"/>
        <end position="100"/>
    </location>
</feature>
<evidence type="ECO:0000256" key="2">
    <source>
        <dbReference type="ARBA" id="ARBA00022448"/>
    </source>
</evidence>
<evidence type="ECO:0000256" key="3">
    <source>
        <dbReference type="ARBA" id="ARBA00022475"/>
    </source>
</evidence>
<protein>
    <submittedName>
        <fullName evidence="9">Sugar ABC transporter permease</fullName>
    </submittedName>
</protein>
<evidence type="ECO:0000256" key="1">
    <source>
        <dbReference type="ARBA" id="ARBA00004651"/>
    </source>
</evidence>
<accession>A0ABV1KRE4</accession>
<evidence type="ECO:0000256" key="4">
    <source>
        <dbReference type="ARBA" id="ARBA00022692"/>
    </source>
</evidence>
<dbReference type="SUPFAM" id="SSF161098">
    <property type="entry name" value="MetI-like"/>
    <property type="match status" value="1"/>
</dbReference>
<evidence type="ECO:0000256" key="5">
    <source>
        <dbReference type="ARBA" id="ARBA00022989"/>
    </source>
</evidence>
<feature type="domain" description="ABC transmembrane type-1" evidence="8">
    <location>
        <begin position="75"/>
        <end position="288"/>
    </location>
</feature>
<keyword evidence="6 7" id="KW-0472">Membrane</keyword>
<dbReference type="EMBL" id="JASKHM010000004">
    <property type="protein sequence ID" value="MEQ4482530.1"/>
    <property type="molecule type" value="Genomic_DNA"/>
</dbReference>
<dbReference type="InterPro" id="IPR000515">
    <property type="entry name" value="MetI-like"/>
</dbReference>
<dbReference type="Pfam" id="PF00528">
    <property type="entry name" value="BPD_transp_1"/>
    <property type="match status" value="1"/>
</dbReference>
<evidence type="ECO:0000259" key="8">
    <source>
        <dbReference type="PROSITE" id="PS50928"/>
    </source>
</evidence>
<dbReference type="Gene3D" id="1.10.3720.10">
    <property type="entry name" value="MetI-like"/>
    <property type="match status" value="1"/>
</dbReference>
<dbReference type="PROSITE" id="PS50928">
    <property type="entry name" value="ABC_TM1"/>
    <property type="match status" value="1"/>
</dbReference>